<feature type="domain" description="HTH hxlR-type" evidence="5">
    <location>
        <begin position="19"/>
        <end position="114"/>
    </location>
</feature>
<dbReference type="InterPro" id="IPR002577">
    <property type="entry name" value="HTH_HxlR"/>
</dbReference>
<dbReference type="Gene3D" id="1.10.10.10">
    <property type="entry name" value="Winged helix-like DNA-binding domain superfamily/Winged helix DNA-binding domain"/>
    <property type="match status" value="1"/>
</dbReference>
<dbReference type="InterPro" id="IPR036390">
    <property type="entry name" value="WH_DNA-bd_sf"/>
</dbReference>
<evidence type="ECO:0000259" key="5">
    <source>
        <dbReference type="PROSITE" id="PS51118"/>
    </source>
</evidence>
<keyword evidence="3" id="KW-0804">Transcription</keyword>
<dbReference type="Pfam" id="PF01638">
    <property type="entry name" value="HxlR"/>
    <property type="match status" value="1"/>
</dbReference>
<dbReference type="STRING" id="574650.SAMN04487966_101188"/>
<dbReference type="Proteomes" id="UP000198881">
    <property type="component" value="Unassembled WGS sequence"/>
</dbReference>
<keyword evidence="1" id="KW-0805">Transcription regulation</keyword>
<dbReference type="PANTHER" id="PTHR33204:SF39">
    <property type="entry name" value="TRANSCRIPTIONAL REGULATORY PROTEIN"/>
    <property type="match status" value="1"/>
</dbReference>
<evidence type="ECO:0000256" key="2">
    <source>
        <dbReference type="ARBA" id="ARBA00023125"/>
    </source>
</evidence>
<dbReference type="PROSITE" id="PS51118">
    <property type="entry name" value="HTH_HXLR"/>
    <property type="match status" value="1"/>
</dbReference>
<dbReference type="GO" id="GO:0003677">
    <property type="term" value="F:DNA binding"/>
    <property type="evidence" value="ECO:0007669"/>
    <property type="project" value="UniProtKB-KW"/>
</dbReference>
<dbReference type="InterPro" id="IPR036388">
    <property type="entry name" value="WH-like_DNA-bd_sf"/>
</dbReference>
<accession>A0A1I7ME19</accession>
<evidence type="ECO:0000256" key="4">
    <source>
        <dbReference type="SAM" id="MobiDB-lite"/>
    </source>
</evidence>
<dbReference type="AlphaFoldDB" id="A0A1I7ME19"/>
<dbReference type="SUPFAM" id="SSF46785">
    <property type="entry name" value="Winged helix' DNA-binding domain"/>
    <property type="match status" value="1"/>
</dbReference>
<evidence type="ECO:0000313" key="7">
    <source>
        <dbReference type="Proteomes" id="UP000198881"/>
    </source>
</evidence>
<keyword evidence="2" id="KW-0238">DNA-binding</keyword>
<organism evidence="6 7">
    <name type="scientific">Micrococcus terreus</name>
    <dbReference type="NCBI Taxonomy" id="574650"/>
    <lineage>
        <taxon>Bacteria</taxon>
        <taxon>Bacillati</taxon>
        <taxon>Actinomycetota</taxon>
        <taxon>Actinomycetes</taxon>
        <taxon>Micrococcales</taxon>
        <taxon>Micrococcaceae</taxon>
        <taxon>Micrococcus</taxon>
    </lineage>
</organism>
<keyword evidence="7" id="KW-1185">Reference proteome</keyword>
<name>A0A1I7ME19_9MICC</name>
<dbReference type="PANTHER" id="PTHR33204">
    <property type="entry name" value="TRANSCRIPTIONAL REGULATOR, MARR FAMILY"/>
    <property type="match status" value="1"/>
</dbReference>
<sequence>MSADSGLSDTQWNVLSESCPSRTSLARIANKWTAMIVIVLTDGPQRFGAIQQTVQGISGKVLTDTLRALERDGILTRHSYPENPPRVEYELTALGRTLTEPPPRWGGGPRSTSTRSWPPGTAATSRTTR</sequence>
<proteinExistence type="predicted"/>
<evidence type="ECO:0000313" key="6">
    <source>
        <dbReference type="EMBL" id="SFV20171.1"/>
    </source>
</evidence>
<gene>
    <name evidence="6" type="ORF">SAMN04487966_101188</name>
</gene>
<evidence type="ECO:0000256" key="1">
    <source>
        <dbReference type="ARBA" id="ARBA00023015"/>
    </source>
</evidence>
<feature type="compositionally biased region" description="Polar residues" evidence="4">
    <location>
        <begin position="110"/>
        <end position="129"/>
    </location>
</feature>
<evidence type="ECO:0000256" key="3">
    <source>
        <dbReference type="ARBA" id="ARBA00023163"/>
    </source>
</evidence>
<dbReference type="RefSeq" id="WP_245760502.1">
    <property type="nucleotide sequence ID" value="NZ_FPCG01000001.1"/>
</dbReference>
<dbReference type="EMBL" id="FPCG01000001">
    <property type="protein sequence ID" value="SFV20171.1"/>
    <property type="molecule type" value="Genomic_DNA"/>
</dbReference>
<protein>
    <submittedName>
        <fullName evidence="6">Transcriptional regulator, HxlR family</fullName>
    </submittedName>
</protein>
<feature type="region of interest" description="Disordered" evidence="4">
    <location>
        <begin position="95"/>
        <end position="129"/>
    </location>
</feature>
<reference evidence="6 7" key="1">
    <citation type="submission" date="2016-10" db="EMBL/GenBank/DDBJ databases">
        <authorList>
            <person name="de Groot N.N."/>
        </authorList>
    </citation>
    <scope>NUCLEOTIDE SEQUENCE [LARGE SCALE GENOMIC DNA]</scope>
    <source>
        <strain evidence="6 7">CGMCC 1.7054</strain>
    </source>
</reference>